<dbReference type="Proteomes" id="UP000504633">
    <property type="component" value="Unplaced"/>
</dbReference>
<dbReference type="RefSeq" id="XP_023161248.1">
    <property type="nucleotide sequence ID" value="XM_023305480.2"/>
</dbReference>
<dbReference type="PANTHER" id="PTHR35250">
    <property type="entry name" value="SMALL INTEGRAL MEMBRANE PROTEIN 4"/>
    <property type="match status" value="1"/>
</dbReference>
<protein>
    <submittedName>
        <fullName evidence="3">Small integral membrane protein 4</fullName>
    </submittedName>
</protein>
<dbReference type="OrthoDB" id="5913955at2759"/>
<dbReference type="GeneID" id="111592983"/>
<gene>
    <name evidence="3" type="primary">LOC111592983</name>
</gene>
<dbReference type="AlphaFoldDB" id="A0A6J1LDH7"/>
<reference evidence="3" key="1">
    <citation type="submission" date="2025-08" db="UniProtKB">
        <authorList>
            <consortium name="RefSeq"/>
        </authorList>
    </citation>
    <scope>IDENTIFICATION</scope>
    <source>
        <strain evidence="3">15085-1641.00</strain>
        <tissue evidence="3">Whole body</tissue>
    </source>
</reference>
<dbReference type="OMA" id="MEWFMIK"/>
<dbReference type="InterPro" id="IPR028183">
    <property type="entry name" value="UQCC5"/>
</dbReference>
<feature type="transmembrane region" description="Helical" evidence="1">
    <location>
        <begin position="21"/>
        <end position="42"/>
    </location>
</feature>
<dbReference type="KEGG" id="dhe:111592983"/>
<organism evidence="2 3">
    <name type="scientific">Drosophila hydei</name>
    <name type="common">Fruit fly</name>
    <dbReference type="NCBI Taxonomy" id="7224"/>
    <lineage>
        <taxon>Eukaryota</taxon>
        <taxon>Metazoa</taxon>
        <taxon>Ecdysozoa</taxon>
        <taxon>Arthropoda</taxon>
        <taxon>Hexapoda</taxon>
        <taxon>Insecta</taxon>
        <taxon>Pterygota</taxon>
        <taxon>Neoptera</taxon>
        <taxon>Endopterygota</taxon>
        <taxon>Diptera</taxon>
        <taxon>Brachycera</taxon>
        <taxon>Muscomorpha</taxon>
        <taxon>Ephydroidea</taxon>
        <taxon>Drosophilidae</taxon>
        <taxon>Drosophila</taxon>
    </lineage>
</organism>
<dbReference type="Pfam" id="PF15114">
    <property type="entry name" value="UPF0640"/>
    <property type="match status" value="1"/>
</dbReference>
<evidence type="ECO:0000313" key="3">
    <source>
        <dbReference type="RefSeq" id="XP_023161248.1"/>
    </source>
</evidence>
<keyword evidence="1" id="KW-0812">Transmembrane</keyword>
<keyword evidence="2" id="KW-1185">Reference proteome</keyword>
<evidence type="ECO:0000313" key="2">
    <source>
        <dbReference type="Proteomes" id="UP000504633"/>
    </source>
</evidence>
<accession>A0A6J1LDH7</accession>
<proteinExistence type="predicted"/>
<keyword evidence="1" id="KW-1133">Transmembrane helix</keyword>
<name>A0A6J1LDH7_DROHY</name>
<sequence>MSLYSRSVRRLLDNWPGKRRFGIYRFLPIFFVLGAALEFSMINWTVGETNFYRTFKRRQAKNYIEDQLHQQQHQHQHPLQEST</sequence>
<evidence type="ECO:0000256" key="1">
    <source>
        <dbReference type="SAM" id="Phobius"/>
    </source>
</evidence>
<dbReference type="PANTHER" id="PTHR35250:SF1">
    <property type="entry name" value="UBIQUINOL-CYTOCHROME-C REDUCTASE COMPLEX ASSEMBLY FACTOR 5"/>
    <property type="match status" value="1"/>
</dbReference>
<keyword evidence="1" id="KW-0472">Membrane</keyword>
<dbReference type="CTD" id="50395"/>